<comment type="subcellular location">
    <subcellularLocation>
        <location evidence="1">Membrane</location>
        <topology evidence="1">Multi-pass membrane protein</topology>
    </subcellularLocation>
</comment>
<comment type="caution">
    <text evidence="11">The sequence shown here is derived from an EMBL/GenBank/DDBJ whole genome shotgun (WGS) entry which is preliminary data.</text>
</comment>
<dbReference type="Pfam" id="PF12796">
    <property type="entry name" value="Ank_2"/>
    <property type="match status" value="1"/>
</dbReference>
<protein>
    <recommendedName>
        <fullName evidence="9">S-acyltransferase</fullName>
        <ecNumber evidence="9">2.3.1.225</ecNumber>
    </recommendedName>
    <alternativeName>
        <fullName evidence="9">Palmitoyltransferase</fullName>
    </alternativeName>
</protein>
<evidence type="ECO:0000256" key="6">
    <source>
        <dbReference type="ARBA" id="ARBA00023043"/>
    </source>
</evidence>
<dbReference type="PANTHER" id="PTHR24161:SF17">
    <property type="entry name" value="PALMITOYLTRANSFERASE"/>
    <property type="match status" value="1"/>
</dbReference>
<feature type="domain" description="Palmitoyltransferase DHHC" evidence="10">
    <location>
        <begin position="192"/>
        <end position="318"/>
    </location>
</feature>
<evidence type="ECO:0000256" key="2">
    <source>
        <dbReference type="ARBA" id="ARBA00008574"/>
    </source>
</evidence>
<reference evidence="11 12" key="1">
    <citation type="journal article" date="2024" name="Nat. Commun.">
        <title>Phylogenomics reveals the evolutionary origins of lichenization in chlorophyte algae.</title>
        <authorList>
            <person name="Puginier C."/>
            <person name="Libourel C."/>
            <person name="Otte J."/>
            <person name="Skaloud P."/>
            <person name="Haon M."/>
            <person name="Grisel S."/>
            <person name="Petersen M."/>
            <person name="Berrin J.G."/>
            <person name="Delaux P.M."/>
            <person name="Dal Grande F."/>
            <person name="Keller J."/>
        </authorList>
    </citation>
    <scope>NUCLEOTIDE SEQUENCE [LARGE SCALE GENOMIC DNA]</scope>
    <source>
        <strain evidence="11 12">SAG 2043</strain>
    </source>
</reference>
<sequence>MDARYTLPDKEGCTPLHWAAIRGNGEACTLLLQGGSAPLLAATDVTGSTPSQLAVEKGHRYLGVHLAEYREKQEGGKWCGKKGHLAFLTSTQLCPVIWSLIIGLVTLFVYQVVQNTSFPPLTVPVAAWSWVVVISASLGLILLYKTTTADPGFVAHGRQSNSKNTSNSGNGERYNHYKSLDSPALWAGNWSQLCVTCKIVRPLRCKHCGTTDRCVELFDHFCPWVGNCIGKGNRHYFVAFLWLELVALVASAGVAIVRIHSAVRAASWASAGAGGGGIQWAIFFVILDIFVLISVAALAITQASQVARNVTTNELANWHRYKYLRTGPDGSFQNPFDKGCKHNCVEALFPARAPTAPVMLAFDPQETMSLVKMEQGQLAANV</sequence>
<evidence type="ECO:0000256" key="3">
    <source>
        <dbReference type="ARBA" id="ARBA00022692"/>
    </source>
</evidence>
<dbReference type="Proteomes" id="UP001489004">
    <property type="component" value="Unassembled WGS sequence"/>
</dbReference>
<evidence type="ECO:0000313" key="11">
    <source>
        <dbReference type="EMBL" id="KAK9823611.1"/>
    </source>
</evidence>
<comment type="catalytic activity">
    <reaction evidence="9">
        <text>L-cysteinyl-[protein] + hexadecanoyl-CoA = S-hexadecanoyl-L-cysteinyl-[protein] + CoA</text>
        <dbReference type="Rhea" id="RHEA:36683"/>
        <dbReference type="Rhea" id="RHEA-COMP:10131"/>
        <dbReference type="Rhea" id="RHEA-COMP:11032"/>
        <dbReference type="ChEBI" id="CHEBI:29950"/>
        <dbReference type="ChEBI" id="CHEBI:57287"/>
        <dbReference type="ChEBI" id="CHEBI:57379"/>
        <dbReference type="ChEBI" id="CHEBI:74151"/>
        <dbReference type="EC" id="2.3.1.225"/>
    </reaction>
</comment>
<evidence type="ECO:0000313" key="12">
    <source>
        <dbReference type="Proteomes" id="UP001489004"/>
    </source>
</evidence>
<proteinExistence type="inferred from homology"/>
<dbReference type="PROSITE" id="PS50088">
    <property type="entry name" value="ANK_REPEAT"/>
    <property type="match status" value="1"/>
</dbReference>
<dbReference type="EC" id="2.3.1.225" evidence="9"/>
<evidence type="ECO:0000256" key="7">
    <source>
        <dbReference type="ARBA" id="ARBA00023136"/>
    </source>
</evidence>
<dbReference type="AlphaFoldDB" id="A0AAW1QR57"/>
<dbReference type="Pfam" id="PF01529">
    <property type="entry name" value="DHHC"/>
    <property type="match status" value="1"/>
</dbReference>
<feature type="transmembrane region" description="Helical" evidence="9">
    <location>
        <begin position="85"/>
        <end position="113"/>
    </location>
</feature>
<dbReference type="GO" id="GO:0000139">
    <property type="term" value="C:Golgi membrane"/>
    <property type="evidence" value="ECO:0007669"/>
    <property type="project" value="TreeGrafter"/>
</dbReference>
<comment type="domain">
    <text evidence="9">The DHHC domain is required for palmitoyltransferase activity.</text>
</comment>
<evidence type="ECO:0000259" key="10">
    <source>
        <dbReference type="Pfam" id="PF01529"/>
    </source>
</evidence>
<dbReference type="InterPro" id="IPR002110">
    <property type="entry name" value="Ankyrin_rpt"/>
</dbReference>
<dbReference type="PROSITE" id="PS50216">
    <property type="entry name" value="DHHC"/>
    <property type="match status" value="1"/>
</dbReference>
<gene>
    <name evidence="11" type="ORF">WJX72_004215</name>
</gene>
<keyword evidence="5 9" id="KW-1133">Transmembrane helix</keyword>
<keyword evidence="6 8" id="KW-0040">ANK repeat</keyword>
<organism evidence="11 12">
    <name type="scientific">[Myrmecia] bisecta</name>
    <dbReference type="NCBI Taxonomy" id="41462"/>
    <lineage>
        <taxon>Eukaryota</taxon>
        <taxon>Viridiplantae</taxon>
        <taxon>Chlorophyta</taxon>
        <taxon>core chlorophytes</taxon>
        <taxon>Trebouxiophyceae</taxon>
        <taxon>Trebouxiales</taxon>
        <taxon>Trebouxiaceae</taxon>
        <taxon>Myrmecia</taxon>
    </lineage>
</organism>
<keyword evidence="9" id="KW-0012">Acyltransferase</keyword>
<dbReference type="InterPro" id="IPR036770">
    <property type="entry name" value="Ankyrin_rpt-contain_sf"/>
</dbReference>
<keyword evidence="4" id="KW-0677">Repeat</keyword>
<accession>A0AAW1QR57</accession>
<evidence type="ECO:0000256" key="4">
    <source>
        <dbReference type="ARBA" id="ARBA00022737"/>
    </source>
</evidence>
<evidence type="ECO:0000256" key="9">
    <source>
        <dbReference type="RuleBase" id="RU079119"/>
    </source>
</evidence>
<dbReference type="PANTHER" id="PTHR24161">
    <property type="entry name" value="ANK_REP_REGION DOMAIN-CONTAINING PROTEIN-RELATED"/>
    <property type="match status" value="1"/>
</dbReference>
<keyword evidence="7 9" id="KW-0472">Membrane</keyword>
<dbReference type="Gene3D" id="1.25.40.20">
    <property type="entry name" value="Ankyrin repeat-containing domain"/>
    <property type="match status" value="1"/>
</dbReference>
<keyword evidence="12" id="KW-1185">Reference proteome</keyword>
<feature type="transmembrane region" description="Helical" evidence="9">
    <location>
        <begin position="125"/>
        <end position="144"/>
    </location>
</feature>
<dbReference type="EMBL" id="JALJOR010000002">
    <property type="protein sequence ID" value="KAK9823611.1"/>
    <property type="molecule type" value="Genomic_DNA"/>
</dbReference>
<feature type="repeat" description="ANK" evidence="8">
    <location>
        <begin position="11"/>
        <end position="36"/>
    </location>
</feature>
<dbReference type="InterPro" id="IPR001594">
    <property type="entry name" value="Palmitoyltrfase_DHHC"/>
</dbReference>
<dbReference type="GO" id="GO:0019706">
    <property type="term" value="F:protein-cysteine S-palmitoyltransferase activity"/>
    <property type="evidence" value="ECO:0007669"/>
    <property type="project" value="UniProtKB-EC"/>
</dbReference>
<name>A0AAW1QR57_9CHLO</name>
<dbReference type="PROSITE" id="PS50297">
    <property type="entry name" value="ANK_REP_REGION"/>
    <property type="match status" value="1"/>
</dbReference>
<keyword evidence="3 9" id="KW-0812">Transmembrane</keyword>
<comment type="similarity">
    <text evidence="2 9">Belongs to the DHHC palmitoyltransferase family.</text>
</comment>
<feature type="transmembrane region" description="Helical" evidence="9">
    <location>
        <begin position="236"/>
        <end position="257"/>
    </location>
</feature>
<dbReference type="SUPFAM" id="SSF48403">
    <property type="entry name" value="Ankyrin repeat"/>
    <property type="match status" value="1"/>
</dbReference>
<evidence type="ECO:0000256" key="1">
    <source>
        <dbReference type="ARBA" id="ARBA00004141"/>
    </source>
</evidence>
<evidence type="ECO:0000256" key="5">
    <source>
        <dbReference type="ARBA" id="ARBA00022989"/>
    </source>
</evidence>
<feature type="transmembrane region" description="Helical" evidence="9">
    <location>
        <begin position="277"/>
        <end position="300"/>
    </location>
</feature>
<keyword evidence="9" id="KW-0808">Transferase</keyword>
<evidence type="ECO:0000256" key="8">
    <source>
        <dbReference type="PROSITE-ProRule" id="PRU00023"/>
    </source>
</evidence>